<dbReference type="PANTHER" id="PTHR36206">
    <property type="entry name" value="ASPERCRYPTIN BIOSYNTHESIS CLUSTER-SPECIFIC TRANSCRIPTION REGULATOR ATNN-RELATED"/>
    <property type="match status" value="1"/>
</dbReference>
<feature type="domain" description="Zn(2)-C6 fungal-type" evidence="7">
    <location>
        <begin position="22"/>
        <end position="50"/>
    </location>
</feature>
<evidence type="ECO:0000313" key="9">
    <source>
        <dbReference type="Proteomes" id="UP000184330"/>
    </source>
</evidence>
<evidence type="ECO:0000256" key="1">
    <source>
        <dbReference type="ARBA" id="ARBA00022723"/>
    </source>
</evidence>
<dbReference type="PANTHER" id="PTHR36206:SF4">
    <property type="entry name" value="HYPOTHETICAL CONSERVED PROTEIN (EUROFUNG)-RELATED"/>
    <property type="match status" value="1"/>
</dbReference>
<dbReference type="InterPro" id="IPR036864">
    <property type="entry name" value="Zn2-C6_fun-type_DNA-bd_sf"/>
</dbReference>
<dbReference type="InterPro" id="IPR052360">
    <property type="entry name" value="Transcr_Regulatory_Proteins"/>
</dbReference>
<protein>
    <recommendedName>
        <fullName evidence="7">Zn(2)-C6 fungal-type domain-containing protein</fullName>
    </recommendedName>
</protein>
<dbReference type="Gene3D" id="4.10.240.10">
    <property type="entry name" value="Zn(2)-C6 fungal-type DNA-binding domain"/>
    <property type="match status" value="1"/>
</dbReference>
<dbReference type="GO" id="GO:0003677">
    <property type="term" value="F:DNA binding"/>
    <property type="evidence" value="ECO:0007669"/>
    <property type="project" value="UniProtKB-KW"/>
</dbReference>
<keyword evidence="2" id="KW-0862">Zinc</keyword>
<keyword evidence="3" id="KW-0805">Transcription regulation</keyword>
<keyword evidence="1" id="KW-0479">Metal-binding</keyword>
<evidence type="ECO:0000256" key="4">
    <source>
        <dbReference type="ARBA" id="ARBA00023125"/>
    </source>
</evidence>
<dbReference type="SMART" id="SM00066">
    <property type="entry name" value="GAL4"/>
    <property type="match status" value="1"/>
</dbReference>
<evidence type="ECO:0000256" key="5">
    <source>
        <dbReference type="ARBA" id="ARBA00023163"/>
    </source>
</evidence>
<dbReference type="AlphaFoldDB" id="A0A1L7WSN3"/>
<reference evidence="8 9" key="1">
    <citation type="submission" date="2016-03" db="EMBL/GenBank/DDBJ databases">
        <authorList>
            <person name="Ploux O."/>
        </authorList>
    </citation>
    <scope>NUCLEOTIDE SEQUENCE [LARGE SCALE GENOMIC DNA]</scope>
    <source>
        <strain evidence="8 9">UAMH 11012</strain>
    </source>
</reference>
<gene>
    <name evidence="8" type="ORF">PAC_05669</name>
</gene>
<dbReference type="GO" id="GO:0008270">
    <property type="term" value="F:zinc ion binding"/>
    <property type="evidence" value="ECO:0007669"/>
    <property type="project" value="InterPro"/>
</dbReference>
<proteinExistence type="predicted"/>
<sequence length="539" mass="61633">MTQDLEIRTKRRRIVTRRSRNGCITCKQRKVRCDETTPSCIRCEKYGVQCDGYAKPPPKAIPSGPKPLLPKGHCSSKSLPLTSALFRQLFRNEQEYRYFNIFCTQTSHQISGHFSSKIWQSLILQASQAEALIRHVVIALGALINKPTSSESALSRRQFAFHQYHLSISLLRSQVSPQIDRKAFPHAQLRTTLLACLLFAIFETYNGYISSATTQIYSGVRLLSDWQSTQTHLTTKISSIRSPRPLVIEDELIHAFSELETEAMCRHDTRSAELHETCRYYGQMAIDTMPSSFQDLKEARAYLILIGQRALHLTAWMKQKGNGALGLRSPEVFERMKETEVAIRRMQGEYERWEAAFQKLWDEGKGTSKGVMTLRIQFLTARAWENAMKPGIGVFYGDNTEILTEIVELARKVRDTSDGEIDSGFGFEGGLITGLRTVGFVYRHRRLKRYAVQILLERPWKEGLWDSFIVGKAMEWLANLEDEGVSEDEEYVPEEKVLKEFTMSQDEMGRRTIVTGLHAVQGPDGVEVRRKELVIPWLP</sequence>
<keyword evidence="4" id="KW-0238">DNA-binding</keyword>
<evidence type="ECO:0000256" key="3">
    <source>
        <dbReference type="ARBA" id="ARBA00023015"/>
    </source>
</evidence>
<organism evidence="8 9">
    <name type="scientific">Phialocephala subalpina</name>
    <dbReference type="NCBI Taxonomy" id="576137"/>
    <lineage>
        <taxon>Eukaryota</taxon>
        <taxon>Fungi</taxon>
        <taxon>Dikarya</taxon>
        <taxon>Ascomycota</taxon>
        <taxon>Pezizomycotina</taxon>
        <taxon>Leotiomycetes</taxon>
        <taxon>Helotiales</taxon>
        <taxon>Mollisiaceae</taxon>
        <taxon>Phialocephala</taxon>
        <taxon>Phialocephala fortinii species complex</taxon>
    </lineage>
</organism>
<dbReference type="OrthoDB" id="3598904at2759"/>
<dbReference type="Pfam" id="PF00172">
    <property type="entry name" value="Zn_clus"/>
    <property type="match status" value="1"/>
</dbReference>
<keyword evidence="9" id="KW-1185">Reference proteome</keyword>
<dbReference type="SUPFAM" id="SSF57701">
    <property type="entry name" value="Zn2/Cys6 DNA-binding domain"/>
    <property type="match status" value="1"/>
</dbReference>
<keyword evidence="6" id="KW-0539">Nucleus</keyword>
<dbReference type="PROSITE" id="PS50048">
    <property type="entry name" value="ZN2_CY6_FUNGAL_2"/>
    <property type="match status" value="1"/>
</dbReference>
<evidence type="ECO:0000313" key="8">
    <source>
        <dbReference type="EMBL" id="CZR55781.1"/>
    </source>
</evidence>
<dbReference type="InterPro" id="IPR001138">
    <property type="entry name" value="Zn2Cys6_DnaBD"/>
</dbReference>
<dbReference type="Proteomes" id="UP000184330">
    <property type="component" value="Unassembled WGS sequence"/>
</dbReference>
<name>A0A1L7WSN3_9HELO</name>
<accession>A0A1L7WSN3</accession>
<evidence type="ECO:0000256" key="6">
    <source>
        <dbReference type="ARBA" id="ARBA00023242"/>
    </source>
</evidence>
<evidence type="ECO:0000256" key="2">
    <source>
        <dbReference type="ARBA" id="ARBA00022833"/>
    </source>
</evidence>
<evidence type="ECO:0000259" key="7">
    <source>
        <dbReference type="PROSITE" id="PS50048"/>
    </source>
</evidence>
<dbReference type="PROSITE" id="PS00463">
    <property type="entry name" value="ZN2_CY6_FUNGAL_1"/>
    <property type="match status" value="1"/>
</dbReference>
<keyword evidence="5" id="KW-0804">Transcription</keyword>
<dbReference type="EMBL" id="FJOG01000007">
    <property type="protein sequence ID" value="CZR55781.1"/>
    <property type="molecule type" value="Genomic_DNA"/>
</dbReference>
<dbReference type="GO" id="GO:0000981">
    <property type="term" value="F:DNA-binding transcription factor activity, RNA polymerase II-specific"/>
    <property type="evidence" value="ECO:0007669"/>
    <property type="project" value="InterPro"/>
</dbReference>
<dbReference type="CDD" id="cd00067">
    <property type="entry name" value="GAL4"/>
    <property type="match status" value="1"/>
</dbReference>